<dbReference type="GO" id="GO:0006338">
    <property type="term" value="P:chromatin remodeling"/>
    <property type="evidence" value="ECO:0007669"/>
    <property type="project" value="InterPro"/>
</dbReference>
<feature type="compositionally biased region" description="Low complexity" evidence="1">
    <location>
        <begin position="862"/>
        <end position="876"/>
    </location>
</feature>
<dbReference type="Pfam" id="PF08549">
    <property type="entry name" value="SWI-SNF_Ssr4_N"/>
    <property type="match status" value="1"/>
</dbReference>
<feature type="region of interest" description="Disordered" evidence="1">
    <location>
        <begin position="939"/>
        <end position="966"/>
    </location>
</feature>
<feature type="region of interest" description="Disordered" evidence="1">
    <location>
        <begin position="626"/>
        <end position="687"/>
    </location>
</feature>
<dbReference type="EMBL" id="QEAM01000003">
    <property type="protein sequence ID" value="TPX51595.1"/>
    <property type="molecule type" value="Genomic_DNA"/>
</dbReference>
<evidence type="ECO:0000313" key="5">
    <source>
        <dbReference type="EMBL" id="TPX54864.1"/>
    </source>
</evidence>
<feature type="region of interest" description="Disordered" evidence="1">
    <location>
        <begin position="856"/>
        <end position="909"/>
    </location>
</feature>
<feature type="compositionally biased region" description="Polar residues" evidence="1">
    <location>
        <begin position="630"/>
        <end position="642"/>
    </location>
</feature>
<evidence type="ECO:0000259" key="2">
    <source>
        <dbReference type="Pfam" id="PF08549"/>
    </source>
</evidence>
<feature type="compositionally biased region" description="Basic residues" evidence="1">
    <location>
        <begin position="949"/>
        <end position="962"/>
    </location>
</feature>
<dbReference type="Gene3D" id="3.30.40.10">
    <property type="entry name" value="Zinc/RING finger domain, C3HC4 (zinc finger)"/>
    <property type="match status" value="1"/>
</dbReference>
<gene>
    <name evidence="4" type="ORF">SeLEV6574_g00195</name>
    <name evidence="5" type="ORF">SeMB42_g00098</name>
</gene>
<feature type="compositionally biased region" description="Polar residues" evidence="1">
    <location>
        <begin position="437"/>
        <end position="455"/>
    </location>
</feature>
<feature type="region of interest" description="Disordered" evidence="1">
    <location>
        <begin position="437"/>
        <end position="469"/>
    </location>
</feature>
<evidence type="ECO:0000256" key="1">
    <source>
        <dbReference type="SAM" id="MobiDB-lite"/>
    </source>
</evidence>
<dbReference type="InterPro" id="IPR046464">
    <property type="entry name" value="SWI-SNF_Ssr4_C"/>
</dbReference>
<dbReference type="EMBL" id="QEAN01000002">
    <property type="protein sequence ID" value="TPX54864.1"/>
    <property type="molecule type" value="Genomic_DNA"/>
</dbReference>
<organism evidence="5 6">
    <name type="scientific">Synchytrium endobioticum</name>
    <dbReference type="NCBI Taxonomy" id="286115"/>
    <lineage>
        <taxon>Eukaryota</taxon>
        <taxon>Fungi</taxon>
        <taxon>Fungi incertae sedis</taxon>
        <taxon>Chytridiomycota</taxon>
        <taxon>Chytridiomycota incertae sedis</taxon>
        <taxon>Chytridiomycetes</taxon>
        <taxon>Synchytriales</taxon>
        <taxon>Synchytriaceae</taxon>
        <taxon>Synchytrium</taxon>
    </lineage>
</organism>
<dbReference type="Proteomes" id="UP000317494">
    <property type="component" value="Unassembled WGS sequence"/>
</dbReference>
<accession>A0A507DSY9</accession>
<dbReference type="InterPro" id="IPR013859">
    <property type="entry name" value="Ssr4_N"/>
</dbReference>
<evidence type="ECO:0000313" key="6">
    <source>
        <dbReference type="Proteomes" id="UP000317494"/>
    </source>
</evidence>
<keyword evidence="6" id="KW-1185">Reference proteome</keyword>
<reference evidence="6 7" key="1">
    <citation type="journal article" date="2019" name="Sci. Rep.">
        <title>Comparative genomics of chytrid fungi reveal insights into the obligate biotrophic and pathogenic lifestyle of Synchytrium endobioticum.</title>
        <authorList>
            <person name="van de Vossenberg B.T.L.H."/>
            <person name="Warris S."/>
            <person name="Nguyen H.D.T."/>
            <person name="van Gent-Pelzer M.P.E."/>
            <person name="Joly D.L."/>
            <person name="van de Geest H.C."/>
            <person name="Bonants P.J.M."/>
            <person name="Smith D.S."/>
            <person name="Levesque C.A."/>
            <person name="van der Lee T.A.J."/>
        </authorList>
    </citation>
    <scope>NUCLEOTIDE SEQUENCE [LARGE SCALE GENOMIC DNA]</scope>
    <source>
        <strain evidence="4 7">LEV6574</strain>
        <strain evidence="5 6">MB42</strain>
    </source>
</reference>
<feature type="region of interest" description="Disordered" evidence="1">
    <location>
        <begin position="481"/>
        <end position="544"/>
    </location>
</feature>
<dbReference type="VEuPathDB" id="FungiDB:SeMB42_g00098"/>
<dbReference type="SUPFAM" id="SSF57903">
    <property type="entry name" value="FYVE/PHD zinc finger"/>
    <property type="match status" value="1"/>
</dbReference>
<feature type="domain" description="SWI/SNF and RSC complexes subunit Ssr4 N-terminal" evidence="2">
    <location>
        <begin position="20"/>
        <end position="122"/>
    </location>
</feature>
<feature type="compositionally biased region" description="Polar residues" evidence="1">
    <location>
        <begin position="481"/>
        <end position="497"/>
    </location>
</feature>
<dbReference type="InterPro" id="IPR013083">
    <property type="entry name" value="Znf_RING/FYVE/PHD"/>
</dbReference>
<feature type="region of interest" description="Disordered" evidence="1">
    <location>
        <begin position="224"/>
        <end position="243"/>
    </location>
</feature>
<name>A0A507DSY9_9FUNG</name>
<proteinExistence type="predicted"/>
<feature type="compositionally biased region" description="Low complexity" evidence="1">
    <location>
        <begin position="498"/>
        <end position="507"/>
    </location>
</feature>
<comment type="caution">
    <text evidence="5">The sequence shown here is derived from an EMBL/GenBank/DDBJ whole genome shotgun (WGS) entry which is preliminary data.</text>
</comment>
<feature type="region of interest" description="Disordered" evidence="1">
    <location>
        <begin position="179"/>
        <end position="203"/>
    </location>
</feature>
<dbReference type="STRING" id="286115.A0A507DSY9"/>
<dbReference type="Proteomes" id="UP000320475">
    <property type="component" value="Unassembled WGS sequence"/>
</dbReference>
<evidence type="ECO:0000313" key="4">
    <source>
        <dbReference type="EMBL" id="TPX51595.1"/>
    </source>
</evidence>
<feature type="region of interest" description="Disordered" evidence="1">
    <location>
        <begin position="252"/>
        <end position="291"/>
    </location>
</feature>
<feature type="compositionally biased region" description="Low complexity" evidence="1">
    <location>
        <begin position="186"/>
        <end position="203"/>
    </location>
</feature>
<evidence type="ECO:0000259" key="3">
    <source>
        <dbReference type="Pfam" id="PF20497"/>
    </source>
</evidence>
<feature type="domain" description="SWI/SNF and RSC complexes subunit Ssr4 C-terminal" evidence="3">
    <location>
        <begin position="282"/>
        <end position="316"/>
    </location>
</feature>
<evidence type="ECO:0008006" key="8">
    <source>
        <dbReference type="Google" id="ProtNLM"/>
    </source>
</evidence>
<dbReference type="Pfam" id="PF20497">
    <property type="entry name" value="SWI-SNF_Ssr4_C"/>
    <property type="match status" value="1"/>
</dbReference>
<protein>
    <recommendedName>
        <fullName evidence="8">PHD-type domain-containing protein</fullName>
    </recommendedName>
</protein>
<dbReference type="AlphaFoldDB" id="A0A507DSY9"/>
<dbReference type="InterPro" id="IPR011011">
    <property type="entry name" value="Znf_FYVE_PHD"/>
</dbReference>
<evidence type="ECO:0000313" key="7">
    <source>
        <dbReference type="Proteomes" id="UP000320475"/>
    </source>
</evidence>
<dbReference type="OrthoDB" id="5863171at2759"/>
<sequence length="1019" mass="114010">MTTEIFTFRGYTFSKKLPMQMQPLPLETVSEFFRQMATTGAATQTEDFIFRQPPEGLMICLCPVNGNDLTMFPPDGYGWLDDEVFSVRDSGGVKVEVWDRYGGFGPNDRQTRLARRRFRIQRQPGMQIVHWYSLPPERRLPVINGMEKERPVGAPFLNYEPNTLAQAAANRIIQSPAQSPGRVQFPLQQQSQPGQQTLLPQQQQQRQLQLAQQQAQALQQQMQRQQQMMAQPSQQMQQQRGVMPAQNAQLGNLRVQDGSNSTSRKRKNQAHPNRQVVQPQEQDEDVSGDDLERLTARQVSAERFRRNHEWMDLIFTPHSIMALSDPIVVNLTPEQKAVVDQELYQLKAEVAELEESFMNNNSQFDQDTEVFWKKMEELRHAATLEEVAAIKPNKFSLQQALRGGLRTRVERLRRDVSVEADMTTTRSRHVYTISFATRQNRKSLQQSDPKAQTPSSKRKRMSSDTESMRCNLAVVSDQTRSSLNVREAELQSTTPLTPESICESIPSLPSPPSTPLSAPIPDSSNVDEEAISELPPSSTDLDQVHDSRLLKNNDVSGNSSSLLPRMNLDWSSSAIMNTFLPIFGVKASTDQTAVNTVGRNVLHTGNRSGRAIDTVDDGCDMKAVTGHLSPHNTRPSASSISRTAPVPIAATDGRRATSANDAGAADESARTVECNSTEHHSNSRRSASKHAIILRLSRVPTVYEEYSNNSVDWCRYCGATQSSQAAAFRPGIWGTKSLCNKHGCDVKAYGRLNKEPRLSLADFAHEKRSDRIRPILQEFCHVCFGDGSKKIVVMCDGCWQAFHPGCFGGAIPQEVIDETCDTWFCDPMCQFTRTTGRIDALLPKISLPYMRNEPTALSSTVPSKSAASSKPKAKPSNLKQVKSAKAASHSPVKRRTLPSPSEAYRRTRQSEQLLHREVLQQDIMVPNWSVQSLISSRSQISSSVPASKSTKRSKAKGKRRRVPSAAVDLQPAEVSQQDELLESLQESGDVEDLSDVVFMRRHAKYEDIERKSRIGTILS</sequence>